<evidence type="ECO:0000313" key="7">
    <source>
        <dbReference type="Proteomes" id="UP001151287"/>
    </source>
</evidence>
<comment type="caution">
    <text evidence="6">The sequence shown here is derived from an EMBL/GenBank/DDBJ whole genome shotgun (WGS) entry which is preliminary data.</text>
</comment>
<accession>A0A9Q0C700</accession>
<dbReference type="GO" id="GO:0005783">
    <property type="term" value="C:endoplasmic reticulum"/>
    <property type="evidence" value="ECO:0007669"/>
    <property type="project" value="TreeGrafter"/>
</dbReference>
<dbReference type="PANTHER" id="PTHR20661:SF0">
    <property type="entry name" value="PHOSPHATIDYLINOSITOL-GLYCAN BIOSYNTHESIS CLASS W PROTEIN"/>
    <property type="match status" value="1"/>
</dbReference>
<dbReference type="GO" id="GO:0006506">
    <property type="term" value="P:GPI anchor biosynthetic process"/>
    <property type="evidence" value="ECO:0007669"/>
    <property type="project" value="InterPro"/>
</dbReference>
<feature type="transmembrane region" description="Helical" evidence="5">
    <location>
        <begin position="239"/>
        <end position="257"/>
    </location>
</feature>
<dbReference type="GO" id="GO:0016020">
    <property type="term" value="C:membrane"/>
    <property type="evidence" value="ECO:0007669"/>
    <property type="project" value="UniProtKB-SubCell"/>
</dbReference>
<dbReference type="PIRSF" id="PIRSF017321">
    <property type="entry name" value="GWT1"/>
    <property type="match status" value="1"/>
</dbReference>
<reference evidence="6" key="1">
    <citation type="journal article" date="2022" name="Cell">
        <title>Repeat-based holocentromeres influence genome architecture and karyotype evolution.</title>
        <authorList>
            <person name="Hofstatter P.G."/>
            <person name="Thangavel G."/>
            <person name="Lux T."/>
            <person name="Neumann P."/>
            <person name="Vondrak T."/>
            <person name="Novak P."/>
            <person name="Zhang M."/>
            <person name="Costa L."/>
            <person name="Castellani M."/>
            <person name="Scott A."/>
            <person name="Toegelov H."/>
            <person name="Fuchs J."/>
            <person name="Mata-Sucre Y."/>
            <person name="Dias Y."/>
            <person name="Vanzela A.L.L."/>
            <person name="Huettel B."/>
            <person name="Almeida C.C.S."/>
            <person name="Simkova H."/>
            <person name="Souza G."/>
            <person name="Pedrosa-Harand A."/>
            <person name="Macas J."/>
            <person name="Mayer K.F.X."/>
            <person name="Houben A."/>
            <person name="Marques A."/>
        </authorList>
    </citation>
    <scope>NUCLEOTIDE SEQUENCE</scope>
    <source>
        <strain evidence="6">RhyBre1mFocal</strain>
    </source>
</reference>
<name>A0A9Q0C700_9POAL</name>
<keyword evidence="4 5" id="KW-0472">Membrane</keyword>
<dbReference type="InterPro" id="IPR009447">
    <property type="entry name" value="PIGW/GWT1"/>
</dbReference>
<dbReference type="AlphaFoldDB" id="A0A9Q0C700"/>
<feature type="transmembrane region" description="Helical" evidence="5">
    <location>
        <begin position="436"/>
        <end position="459"/>
    </location>
</feature>
<feature type="transmembrane region" description="Helical" evidence="5">
    <location>
        <begin position="373"/>
        <end position="392"/>
    </location>
</feature>
<feature type="transmembrane region" description="Helical" evidence="5">
    <location>
        <begin position="404"/>
        <end position="424"/>
    </location>
</feature>
<dbReference type="Pfam" id="PF06423">
    <property type="entry name" value="GWT1"/>
    <property type="match status" value="1"/>
</dbReference>
<organism evidence="6 7">
    <name type="scientific">Rhynchospora breviuscula</name>
    <dbReference type="NCBI Taxonomy" id="2022672"/>
    <lineage>
        <taxon>Eukaryota</taxon>
        <taxon>Viridiplantae</taxon>
        <taxon>Streptophyta</taxon>
        <taxon>Embryophyta</taxon>
        <taxon>Tracheophyta</taxon>
        <taxon>Spermatophyta</taxon>
        <taxon>Magnoliopsida</taxon>
        <taxon>Liliopsida</taxon>
        <taxon>Poales</taxon>
        <taxon>Cyperaceae</taxon>
        <taxon>Cyperoideae</taxon>
        <taxon>Rhynchosporeae</taxon>
        <taxon>Rhynchospora</taxon>
    </lineage>
</organism>
<sequence>MDLFETPLNPNKRLKEEFVSNLTGSSMLEIAALSTIVPGLVVLRKWNSSCLLNDYVQGFVKKGKIVKPSPKGLGSHLAGLAFDYIFVILPILLFFTLLAEWCYQFAILIILLLLFKTTSKRSKFCSKAENSQLSSFRSIISSYRVSVVVVTCLCILAVDFKIFPRRYAKTETYGTGLMDLGVGSFVVANALVSKQARDFKSLNLKAALQSISPLILLGFGRLISTTGVDYQVHVGEYGVHWNFFFTLAAVSILSSFIRIHPKYCGLLGFLILSGYQMILAFGLSEYLTSSKREANLISQNKEGIFSIFGYWGMYLISVYFGHKLLFRGNSSGKDVRPQYLRIKIWALAAVFWTLTIILDNYVQRVSRRMCNMAYVAIVLAQNFQVLSVLTLADSGGNLVLEDAFNQNLLGSFLLANILTGMVNLSMDTLSASPVTALIILLAYSYVLCFSISMVSFFGIRLKFW</sequence>
<feature type="transmembrane region" description="Helical" evidence="5">
    <location>
        <begin position="342"/>
        <end position="361"/>
    </location>
</feature>
<dbReference type="GO" id="GO:0032216">
    <property type="term" value="F:glucosaminyl-phosphatidylinositol O-acyltransferase activity"/>
    <property type="evidence" value="ECO:0007669"/>
    <property type="project" value="TreeGrafter"/>
</dbReference>
<proteinExistence type="predicted"/>
<keyword evidence="2 5" id="KW-0812">Transmembrane</keyword>
<feature type="transmembrane region" description="Helical" evidence="5">
    <location>
        <begin position="172"/>
        <end position="192"/>
    </location>
</feature>
<feature type="transmembrane region" description="Helical" evidence="5">
    <location>
        <begin position="264"/>
        <end position="283"/>
    </location>
</feature>
<keyword evidence="7" id="KW-1185">Reference proteome</keyword>
<evidence type="ECO:0000256" key="2">
    <source>
        <dbReference type="ARBA" id="ARBA00022692"/>
    </source>
</evidence>
<evidence type="ECO:0000256" key="1">
    <source>
        <dbReference type="ARBA" id="ARBA00004141"/>
    </source>
</evidence>
<feature type="transmembrane region" description="Helical" evidence="5">
    <location>
        <begin position="303"/>
        <end position="321"/>
    </location>
</feature>
<evidence type="ECO:0000256" key="3">
    <source>
        <dbReference type="ARBA" id="ARBA00022989"/>
    </source>
</evidence>
<gene>
    <name evidence="6" type="ORF">LUZ63_019714</name>
</gene>
<feature type="transmembrane region" description="Helical" evidence="5">
    <location>
        <begin position="139"/>
        <end position="160"/>
    </location>
</feature>
<keyword evidence="3 5" id="KW-1133">Transmembrane helix</keyword>
<evidence type="ECO:0000313" key="6">
    <source>
        <dbReference type="EMBL" id="KAJ1688324.1"/>
    </source>
</evidence>
<feature type="transmembrane region" description="Helical" evidence="5">
    <location>
        <begin position="204"/>
        <end position="224"/>
    </location>
</feature>
<feature type="transmembrane region" description="Helical" evidence="5">
    <location>
        <begin position="20"/>
        <end position="43"/>
    </location>
</feature>
<evidence type="ECO:0008006" key="8">
    <source>
        <dbReference type="Google" id="ProtNLM"/>
    </source>
</evidence>
<dbReference type="Proteomes" id="UP001151287">
    <property type="component" value="Unassembled WGS sequence"/>
</dbReference>
<dbReference type="OrthoDB" id="15270at2759"/>
<evidence type="ECO:0000256" key="4">
    <source>
        <dbReference type="ARBA" id="ARBA00023136"/>
    </source>
</evidence>
<dbReference type="EMBL" id="JAMQYH010000005">
    <property type="protein sequence ID" value="KAJ1688324.1"/>
    <property type="molecule type" value="Genomic_DNA"/>
</dbReference>
<comment type="subcellular location">
    <subcellularLocation>
        <location evidence="1">Membrane</location>
        <topology evidence="1">Multi-pass membrane protein</topology>
    </subcellularLocation>
</comment>
<protein>
    <recommendedName>
        <fullName evidence="8">GPI-anchored wall transfer protein</fullName>
    </recommendedName>
</protein>
<feature type="transmembrane region" description="Helical" evidence="5">
    <location>
        <begin position="77"/>
        <end position="95"/>
    </location>
</feature>
<evidence type="ECO:0000256" key="5">
    <source>
        <dbReference type="SAM" id="Phobius"/>
    </source>
</evidence>
<dbReference type="GO" id="GO:0072659">
    <property type="term" value="P:protein localization to plasma membrane"/>
    <property type="evidence" value="ECO:0007669"/>
    <property type="project" value="TreeGrafter"/>
</dbReference>
<dbReference type="PANTHER" id="PTHR20661">
    <property type="entry name" value="PHOSPHATIDYLINOSITOL-GLYCAN BIOSYNTHESIS CLASS W PROTEIN"/>
    <property type="match status" value="1"/>
</dbReference>